<evidence type="ECO:0000313" key="3">
    <source>
        <dbReference type="Proteomes" id="UP000244722"/>
    </source>
</evidence>
<feature type="compositionally biased region" description="Basic and acidic residues" evidence="1">
    <location>
        <begin position="151"/>
        <end position="165"/>
    </location>
</feature>
<accession>A0A2T6ZE53</accession>
<sequence length="243" mass="26756">MSEDYIAINPSNTSSPTAGAAGNHATGSYSKFPLLDERTAAILVAIGVPLSFLPTFTLRTWHFPLHKTTLNDVSADLHVGPGGKPGGRKNRKNRRNRKNSKNSNKHPVAKTTPLRTSNRVGKNKKNSATATASSGSARKSPPGSGKRKRAQQRDRDRKRSERENVERKKWLEDWFDSENKRKEEQAVDGLVELMEGFGICAGDKGQEEGMAEGWQEGIVMDMDGLERQMATLEVIREDGEGGL</sequence>
<organism evidence="2 3">
    <name type="scientific">Tuber borchii</name>
    <name type="common">White truffle</name>
    <dbReference type="NCBI Taxonomy" id="42251"/>
    <lineage>
        <taxon>Eukaryota</taxon>
        <taxon>Fungi</taxon>
        <taxon>Dikarya</taxon>
        <taxon>Ascomycota</taxon>
        <taxon>Pezizomycotina</taxon>
        <taxon>Pezizomycetes</taxon>
        <taxon>Pezizales</taxon>
        <taxon>Tuberaceae</taxon>
        <taxon>Tuber</taxon>
    </lineage>
</organism>
<feature type="compositionally biased region" description="Low complexity" evidence="1">
    <location>
        <begin position="126"/>
        <end position="140"/>
    </location>
</feature>
<reference evidence="2 3" key="1">
    <citation type="submission" date="2017-04" db="EMBL/GenBank/DDBJ databases">
        <title>Draft genome sequence of Tuber borchii Vittad., a whitish edible truffle.</title>
        <authorList>
            <consortium name="DOE Joint Genome Institute"/>
            <person name="Murat C."/>
            <person name="Kuo A."/>
            <person name="Barry K.W."/>
            <person name="Clum A."/>
            <person name="Dockter R.B."/>
            <person name="Fauchery L."/>
            <person name="Iotti M."/>
            <person name="Kohler A."/>
            <person name="Labutti K."/>
            <person name="Lindquist E.A."/>
            <person name="Lipzen A."/>
            <person name="Ohm R.A."/>
            <person name="Wang M."/>
            <person name="Grigoriev I.V."/>
            <person name="Zambonelli A."/>
            <person name="Martin F.M."/>
        </authorList>
    </citation>
    <scope>NUCLEOTIDE SEQUENCE [LARGE SCALE GENOMIC DNA]</scope>
    <source>
        <strain evidence="2 3">Tbo3840</strain>
    </source>
</reference>
<evidence type="ECO:0000256" key="1">
    <source>
        <dbReference type="SAM" id="MobiDB-lite"/>
    </source>
</evidence>
<keyword evidence="3" id="KW-1185">Reference proteome</keyword>
<evidence type="ECO:0000313" key="2">
    <source>
        <dbReference type="EMBL" id="PUU73775.1"/>
    </source>
</evidence>
<comment type="caution">
    <text evidence="2">The sequence shown here is derived from an EMBL/GenBank/DDBJ whole genome shotgun (WGS) entry which is preliminary data.</text>
</comment>
<feature type="region of interest" description="Disordered" evidence="1">
    <location>
        <begin position="74"/>
        <end position="165"/>
    </location>
</feature>
<feature type="compositionally biased region" description="Basic residues" evidence="1">
    <location>
        <begin position="86"/>
        <end position="108"/>
    </location>
</feature>
<name>A0A2T6ZE53_TUBBO</name>
<gene>
    <name evidence="2" type="ORF">B9Z19DRAFT_1068726</name>
</gene>
<proteinExistence type="predicted"/>
<dbReference type="Proteomes" id="UP000244722">
    <property type="component" value="Unassembled WGS sequence"/>
</dbReference>
<feature type="region of interest" description="Disordered" evidence="1">
    <location>
        <begin position="1"/>
        <end position="22"/>
    </location>
</feature>
<protein>
    <submittedName>
        <fullName evidence="2">Uncharacterized protein</fullName>
    </submittedName>
</protein>
<dbReference type="EMBL" id="NESQ01000347">
    <property type="protein sequence ID" value="PUU73775.1"/>
    <property type="molecule type" value="Genomic_DNA"/>
</dbReference>
<dbReference type="OrthoDB" id="5429277at2759"/>
<dbReference type="AlphaFoldDB" id="A0A2T6ZE53"/>